<comment type="caution">
    <text evidence="3">The sequence shown here is derived from an EMBL/GenBank/DDBJ whole genome shotgun (WGS) entry which is preliminary data.</text>
</comment>
<protein>
    <recommendedName>
        <fullName evidence="2">Pseudouridine synthase RsuA/RluA-like domain-containing protein</fullName>
    </recommendedName>
</protein>
<comment type="similarity">
    <text evidence="1">Belongs to the pseudouridine synthase RluA family.</text>
</comment>
<dbReference type="GO" id="GO:0009982">
    <property type="term" value="F:pseudouridine synthase activity"/>
    <property type="evidence" value="ECO:0007669"/>
    <property type="project" value="InterPro"/>
</dbReference>
<dbReference type="InterPro" id="IPR050188">
    <property type="entry name" value="RluA_PseudoU_synthase"/>
</dbReference>
<dbReference type="PROSITE" id="PS01129">
    <property type="entry name" value="PSI_RLU"/>
    <property type="match status" value="1"/>
</dbReference>
<feature type="domain" description="Pseudouridine synthase RsuA/RluA-like" evidence="2">
    <location>
        <begin position="12"/>
        <end position="190"/>
    </location>
</feature>
<dbReference type="PANTHER" id="PTHR21600:SF87">
    <property type="entry name" value="RNA PSEUDOURIDYLATE SYNTHASE DOMAIN-CONTAINING PROTEIN 1"/>
    <property type="match status" value="1"/>
</dbReference>
<accession>A0A1F5G601</accession>
<sequence>MALQIIFENNEILVINKPSGLVVNKSKTINEKTLQDELGKYLKIKGLGIGDRAGIVHRLDRETSGILLIAKTQRVFKFLQKQFKERKIKKEYTALVHGKVQDTIGRISSNISRIGKFGKFGVDNIGREALTEYEVLWSYKFNNDKFNKILDKNRFTKPKIKYLRSYASGYALLKVKPRTGRTHQVRVHLKSIGHPVVCDNIYTPSKLLKFDKLWCRRLFLHASYIEFKIFERSTSFNFKADLPLDLKNCLKNLTTDN</sequence>
<dbReference type="AlphaFoldDB" id="A0A1F5G601"/>
<evidence type="ECO:0000259" key="2">
    <source>
        <dbReference type="Pfam" id="PF00849"/>
    </source>
</evidence>
<evidence type="ECO:0000313" key="4">
    <source>
        <dbReference type="Proteomes" id="UP000176317"/>
    </source>
</evidence>
<dbReference type="EMBL" id="MFAT01000002">
    <property type="protein sequence ID" value="OGD87244.1"/>
    <property type="molecule type" value="Genomic_DNA"/>
</dbReference>
<reference evidence="3 4" key="1">
    <citation type="journal article" date="2016" name="Nat. Commun.">
        <title>Thousands of microbial genomes shed light on interconnected biogeochemical processes in an aquifer system.</title>
        <authorList>
            <person name="Anantharaman K."/>
            <person name="Brown C.T."/>
            <person name="Hug L.A."/>
            <person name="Sharon I."/>
            <person name="Castelle C.J."/>
            <person name="Probst A.J."/>
            <person name="Thomas B.C."/>
            <person name="Singh A."/>
            <person name="Wilkins M.J."/>
            <person name="Karaoz U."/>
            <person name="Brodie E.L."/>
            <person name="Williams K.H."/>
            <person name="Hubbard S.S."/>
            <person name="Banfield J.F."/>
        </authorList>
    </citation>
    <scope>NUCLEOTIDE SEQUENCE [LARGE SCALE GENOMIC DNA]</scope>
</reference>
<name>A0A1F5G601_9BACT</name>
<dbReference type="InterPro" id="IPR006224">
    <property type="entry name" value="PsdUridine_synth_RluA-like_CS"/>
</dbReference>
<proteinExistence type="inferred from homology"/>
<evidence type="ECO:0000256" key="1">
    <source>
        <dbReference type="ARBA" id="ARBA00010876"/>
    </source>
</evidence>
<dbReference type="Pfam" id="PF00849">
    <property type="entry name" value="PseudoU_synth_2"/>
    <property type="match status" value="1"/>
</dbReference>
<dbReference type="CDD" id="cd02869">
    <property type="entry name" value="PseudoU_synth_RluA_like"/>
    <property type="match status" value="1"/>
</dbReference>
<dbReference type="GO" id="GO:0000455">
    <property type="term" value="P:enzyme-directed rRNA pseudouridine synthesis"/>
    <property type="evidence" value="ECO:0007669"/>
    <property type="project" value="TreeGrafter"/>
</dbReference>
<evidence type="ECO:0000313" key="3">
    <source>
        <dbReference type="EMBL" id="OGD87244.1"/>
    </source>
</evidence>
<dbReference type="SUPFAM" id="SSF55120">
    <property type="entry name" value="Pseudouridine synthase"/>
    <property type="match status" value="1"/>
</dbReference>
<dbReference type="Gene3D" id="3.30.2350.10">
    <property type="entry name" value="Pseudouridine synthase"/>
    <property type="match status" value="1"/>
</dbReference>
<dbReference type="Proteomes" id="UP000176317">
    <property type="component" value="Unassembled WGS sequence"/>
</dbReference>
<dbReference type="InterPro" id="IPR006145">
    <property type="entry name" value="PsdUridine_synth_RsuA/RluA"/>
</dbReference>
<dbReference type="GO" id="GO:0140098">
    <property type="term" value="F:catalytic activity, acting on RNA"/>
    <property type="evidence" value="ECO:0007669"/>
    <property type="project" value="UniProtKB-ARBA"/>
</dbReference>
<dbReference type="GO" id="GO:0003723">
    <property type="term" value="F:RNA binding"/>
    <property type="evidence" value="ECO:0007669"/>
    <property type="project" value="InterPro"/>
</dbReference>
<organism evidence="3 4">
    <name type="scientific">Candidatus Curtissbacteria bacterium RBG_13_35_7</name>
    <dbReference type="NCBI Taxonomy" id="1797705"/>
    <lineage>
        <taxon>Bacteria</taxon>
        <taxon>Candidatus Curtissiibacteriota</taxon>
    </lineage>
</organism>
<dbReference type="PANTHER" id="PTHR21600">
    <property type="entry name" value="MITOCHONDRIAL RNA PSEUDOURIDINE SYNTHASE"/>
    <property type="match status" value="1"/>
</dbReference>
<gene>
    <name evidence="3" type="ORF">A2164_04310</name>
</gene>
<dbReference type="InterPro" id="IPR020103">
    <property type="entry name" value="PsdUridine_synth_cat_dom_sf"/>
</dbReference>